<sequence length="68" mass="7224">MKADAVGEVTETHGFVLGDEKALRAFTNSNFQAVNNSVLLGGSCIAEDPGVNIRISEDGEEEEEGKRA</sequence>
<comment type="caution">
    <text evidence="1">The sequence shown here is derived from an EMBL/GenBank/DDBJ whole genome shotgun (WGS) entry which is preliminary data.</text>
</comment>
<protein>
    <submittedName>
        <fullName evidence="1">Uncharacterized protein</fullName>
    </submittedName>
</protein>
<evidence type="ECO:0000313" key="2">
    <source>
        <dbReference type="Proteomes" id="UP000636800"/>
    </source>
</evidence>
<gene>
    <name evidence="1" type="ORF">HPP92_007373</name>
</gene>
<keyword evidence="2" id="KW-1185">Reference proteome</keyword>
<proteinExistence type="predicted"/>
<dbReference type="AlphaFoldDB" id="A0A835RM85"/>
<dbReference type="OrthoDB" id="88at2759"/>
<organism evidence="1 2">
    <name type="scientific">Vanilla planifolia</name>
    <name type="common">Vanilla</name>
    <dbReference type="NCBI Taxonomy" id="51239"/>
    <lineage>
        <taxon>Eukaryota</taxon>
        <taxon>Viridiplantae</taxon>
        <taxon>Streptophyta</taxon>
        <taxon>Embryophyta</taxon>
        <taxon>Tracheophyta</taxon>
        <taxon>Spermatophyta</taxon>
        <taxon>Magnoliopsida</taxon>
        <taxon>Liliopsida</taxon>
        <taxon>Asparagales</taxon>
        <taxon>Orchidaceae</taxon>
        <taxon>Vanilloideae</taxon>
        <taxon>Vanilleae</taxon>
        <taxon>Vanilla</taxon>
    </lineage>
</organism>
<name>A0A835RM85_VANPL</name>
<dbReference type="Proteomes" id="UP000636800">
    <property type="component" value="Chromosome 3"/>
</dbReference>
<evidence type="ECO:0000313" key="1">
    <source>
        <dbReference type="EMBL" id="KAG0488562.1"/>
    </source>
</evidence>
<accession>A0A835RM85</accession>
<reference evidence="1 2" key="1">
    <citation type="journal article" date="2020" name="Nat. Food">
        <title>A phased Vanilla planifolia genome enables genetic improvement of flavour and production.</title>
        <authorList>
            <person name="Hasing T."/>
            <person name="Tang H."/>
            <person name="Brym M."/>
            <person name="Khazi F."/>
            <person name="Huang T."/>
            <person name="Chambers A.H."/>
        </authorList>
    </citation>
    <scope>NUCLEOTIDE SEQUENCE [LARGE SCALE GENOMIC DNA]</scope>
    <source>
        <tissue evidence="1">Leaf</tissue>
    </source>
</reference>
<dbReference type="EMBL" id="JADCNL010000003">
    <property type="protein sequence ID" value="KAG0488562.1"/>
    <property type="molecule type" value="Genomic_DNA"/>
</dbReference>